<dbReference type="AlphaFoldDB" id="A0AAV9Z3X8"/>
<evidence type="ECO:0000313" key="1">
    <source>
        <dbReference type="EMBL" id="KAK6969537.1"/>
    </source>
</evidence>
<keyword evidence="2" id="KW-1185">Reference proteome</keyword>
<proteinExistence type="predicted"/>
<dbReference type="Proteomes" id="UP001362999">
    <property type="component" value="Unassembled WGS sequence"/>
</dbReference>
<organism evidence="1 2">
    <name type="scientific">Favolaschia claudopus</name>
    <dbReference type="NCBI Taxonomy" id="2862362"/>
    <lineage>
        <taxon>Eukaryota</taxon>
        <taxon>Fungi</taxon>
        <taxon>Dikarya</taxon>
        <taxon>Basidiomycota</taxon>
        <taxon>Agaricomycotina</taxon>
        <taxon>Agaricomycetes</taxon>
        <taxon>Agaricomycetidae</taxon>
        <taxon>Agaricales</taxon>
        <taxon>Marasmiineae</taxon>
        <taxon>Mycenaceae</taxon>
        <taxon>Favolaschia</taxon>
    </lineage>
</organism>
<evidence type="ECO:0000313" key="2">
    <source>
        <dbReference type="Proteomes" id="UP001362999"/>
    </source>
</evidence>
<gene>
    <name evidence="1" type="ORF">R3P38DRAFT_2814265</name>
</gene>
<dbReference type="EMBL" id="JAWWNJ010000221">
    <property type="protein sequence ID" value="KAK6969537.1"/>
    <property type="molecule type" value="Genomic_DNA"/>
</dbReference>
<name>A0AAV9Z3X8_9AGAR</name>
<protein>
    <submittedName>
        <fullName evidence="1">Uncharacterized protein</fullName>
    </submittedName>
</protein>
<comment type="caution">
    <text evidence="1">The sequence shown here is derived from an EMBL/GenBank/DDBJ whole genome shotgun (WGS) entry which is preliminary data.</text>
</comment>
<reference evidence="1 2" key="1">
    <citation type="journal article" date="2024" name="J Genomics">
        <title>Draft genome sequencing and assembly of Favolaschia claudopus CIRM-BRFM 2984 isolated from oak limbs.</title>
        <authorList>
            <person name="Navarro D."/>
            <person name="Drula E."/>
            <person name="Chaduli D."/>
            <person name="Cazenave R."/>
            <person name="Ahrendt S."/>
            <person name="Wang J."/>
            <person name="Lipzen A."/>
            <person name="Daum C."/>
            <person name="Barry K."/>
            <person name="Grigoriev I.V."/>
            <person name="Favel A."/>
            <person name="Rosso M.N."/>
            <person name="Martin F."/>
        </authorList>
    </citation>
    <scope>NUCLEOTIDE SEQUENCE [LARGE SCALE GENOMIC DNA]</scope>
    <source>
        <strain evidence="1 2">CIRM-BRFM 2984</strain>
    </source>
</reference>
<sequence>MLGYNYGRNMVIYEQGNAHLGRTLLAIISLYGVGGLTWRADGTIDQDKLDLLSRVSSPQYEAEIQYMAVLSYRLVQKSVGFLEMTGAYVRGNESEAGNDAMVVENGAICQASSVGEIRKHVIAFPHTTGTVDSITATSSVRSKLVSDTRLNSFYNLQMVRRQHGDSFDF</sequence>
<accession>A0AAV9Z3X8</accession>